<dbReference type="EMBL" id="CP072643">
    <property type="protein sequence ID" value="QUV95302.1"/>
    <property type="molecule type" value="Genomic_DNA"/>
</dbReference>
<dbReference type="InterPro" id="IPR015278">
    <property type="entry name" value="BglII-like"/>
</dbReference>
<accession>A0ABX8B5D1</accession>
<evidence type="ECO:0000313" key="1">
    <source>
        <dbReference type="EMBL" id="QUV95302.1"/>
    </source>
</evidence>
<keyword evidence="1" id="KW-0540">Nuclease</keyword>
<organism evidence="1 2">
    <name type="scientific">Chloracidobacterium sp. N</name>
    <dbReference type="NCBI Taxonomy" id="2821540"/>
    <lineage>
        <taxon>Bacteria</taxon>
        <taxon>Pseudomonadati</taxon>
        <taxon>Acidobacteriota</taxon>
        <taxon>Terriglobia</taxon>
        <taxon>Terriglobales</taxon>
        <taxon>Acidobacteriaceae</taxon>
        <taxon>Chloracidobacterium</taxon>
        <taxon>Chloracidobacterium aggregatum</taxon>
    </lineage>
</organism>
<dbReference type="CDD" id="cd22317">
    <property type="entry name" value="BstYI-like"/>
    <property type="match status" value="1"/>
</dbReference>
<keyword evidence="2" id="KW-1185">Reference proteome</keyword>
<dbReference type="Gene3D" id="3.40.91.20">
    <property type="match status" value="1"/>
</dbReference>
<dbReference type="Proteomes" id="UP000677668">
    <property type="component" value="Chromosome 2"/>
</dbReference>
<proteinExistence type="predicted"/>
<dbReference type="Pfam" id="PF09195">
    <property type="entry name" value="Endonuc-BglII"/>
    <property type="match status" value="1"/>
</dbReference>
<dbReference type="GO" id="GO:0004519">
    <property type="term" value="F:endonuclease activity"/>
    <property type="evidence" value="ECO:0007669"/>
    <property type="project" value="UniProtKB-KW"/>
</dbReference>
<dbReference type="InterPro" id="IPR011335">
    <property type="entry name" value="Restrct_endonuc-II-like"/>
</dbReference>
<name>A0ABX8B5D1_9BACT</name>
<evidence type="ECO:0000313" key="2">
    <source>
        <dbReference type="Proteomes" id="UP000677668"/>
    </source>
</evidence>
<sequence length="189" mass="21944">MNIAGIYSFNNGKEVVESEYTLEFSEIKNIIRSIDSERCRTKISREKTMSGRKLYNPKELNKAFTEEFARQNWKRHRIKCTYSSKYYTENFHPAEQPKSAFREIDFVKNRLGVEVQFGKYAFMVYNVCAKMTIFHKSNVIDAGIEIVPVKTFADKMSTGVSYFEQFVWDLETRGVSNIDIPVLVLGITA</sequence>
<reference evidence="1 2" key="1">
    <citation type="submission" date="2021-03" db="EMBL/GenBank/DDBJ databases">
        <title>Genomic and phenotypic characterization of Chloracidobacterium isolates provides evidence for multiple species.</title>
        <authorList>
            <person name="Saini M.K."/>
            <person name="Costas A.M.G."/>
            <person name="Tank M."/>
            <person name="Bryant D.A."/>
        </authorList>
    </citation>
    <scope>NUCLEOTIDE SEQUENCE [LARGE SCALE GENOMIC DNA]</scope>
    <source>
        <strain evidence="1 2">N</strain>
    </source>
</reference>
<dbReference type="RefSeq" id="WP_211423536.1">
    <property type="nucleotide sequence ID" value="NZ_CP072643.1"/>
</dbReference>
<dbReference type="SUPFAM" id="SSF52980">
    <property type="entry name" value="Restriction endonuclease-like"/>
    <property type="match status" value="1"/>
</dbReference>
<dbReference type="InterPro" id="IPR011338">
    <property type="entry name" value="BamHI/BglII/BstY"/>
</dbReference>
<keyword evidence="1" id="KW-0378">Hydrolase</keyword>
<protein>
    <submittedName>
        <fullName evidence="1">Restriction endonuclease</fullName>
    </submittedName>
</protein>
<keyword evidence="1" id="KW-0255">Endonuclease</keyword>
<gene>
    <name evidence="1" type="ORF">J8C05_14925</name>
</gene>